<name>A0ABT0R1W2_9MICO</name>
<evidence type="ECO:0000256" key="8">
    <source>
        <dbReference type="ARBA" id="ARBA00050776"/>
    </source>
</evidence>
<dbReference type="InterPro" id="IPR015421">
    <property type="entry name" value="PyrdxlP-dep_Trfase_major"/>
</dbReference>
<dbReference type="PANTHER" id="PTHR11601">
    <property type="entry name" value="CYSTEINE DESULFURYLASE FAMILY MEMBER"/>
    <property type="match status" value="1"/>
</dbReference>
<dbReference type="Pfam" id="PF00266">
    <property type="entry name" value="Aminotran_5"/>
    <property type="match status" value="1"/>
</dbReference>
<keyword evidence="4" id="KW-0479">Metal-binding</keyword>
<evidence type="ECO:0000256" key="1">
    <source>
        <dbReference type="ARBA" id="ARBA00001933"/>
    </source>
</evidence>
<comment type="similarity">
    <text evidence="2">Belongs to the class-V pyridoxal-phosphate-dependent aminotransferase family. NifS/IscS subfamily.</text>
</comment>
<feature type="domain" description="Aminotransferase class V" evidence="9">
    <location>
        <begin position="9"/>
        <end position="376"/>
    </location>
</feature>
<comment type="caution">
    <text evidence="10">The sequence shown here is derived from an EMBL/GenBank/DDBJ whole genome shotgun (WGS) entry which is preliminary data.</text>
</comment>
<accession>A0ABT0R1W2</accession>
<comment type="cofactor">
    <cofactor evidence="1">
        <name>pyridoxal 5'-phosphate</name>
        <dbReference type="ChEBI" id="CHEBI:597326"/>
    </cofactor>
</comment>
<keyword evidence="6" id="KW-0408">Iron</keyword>
<evidence type="ECO:0000256" key="5">
    <source>
        <dbReference type="ARBA" id="ARBA00022898"/>
    </source>
</evidence>
<evidence type="ECO:0000256" key="6">
    <source>
        <dbReference type="ARBA" id="ARBA00023004"/>
    </source>
</evidence>
<comment type="catalytic activity">
    <reaction evidence="8">
        <text>(sulfur carrier)-H + L-cysteine = (sulfur carrier)-SH + L-alanine</text>
        <dbReference type="Rhea" id="RHEA:43892"/>
        <dbReference type="Rhea" id="RHEA-COMP:14737"/>
        <dbReference type="Rhea" id="RHEA-COMP:14739"/>
        <dbReference type="ChEBI" id="CHEBI:29917"/>
        <dbReference type="ChEBI" id="CHEBI:35235"/>
        <dbReference type="ChEBI" id="CHEBI:57972"/>
        <dbReference type="ChEBI" id="CHEBI:64428"/>
        <dbReference type="EC" id="2.8.1.7"/>
    </reaction>
</comment>
<organism evidence="10 11">
    <name type="scientific">Brachybacterium equifaecis</name>
    <dbReference type="NCBI Taxonomy" id="2910770"/>
    <lineage>
        <taxon>Bacteria</taxon>
        <taxon>Bacillati</taxon>
        <taxon>Actinomycetota</taxon>
        <taxon>Actinomycetes</taxon>
        <taxon>Micrococcales</taxon>
        <taxon>Dermabacteraceae</taxon>
        <taxon>Brachybacterium</taxon>
    </lineage>
</organism>
<dbReference type="SUPFAM" id="SSF53383">
    <property type="entry name" value="PLP-dependent transferases"/>
    <property type="match status" value="1"/>
</dbReference>
<dbReference type="PANTHER" id="PTHR11601:SF34">
    <property type="entry name" value="CYSTEINE DESULFURASE"/>
    <property type="match status" value="1"/>
</dbReference>
<dbReference type="Gene3D" id="1.10.260.50">
    <property type="match status" value="1"/>
</dbReference>
<dbReference type="Gene3D" id="3.40.640.10">
    <property type="entry name" value="Type I PLP-dependent aspartate aminotransferase-like (Major domain)"/>
    <property type="match status" value="1"/>
</dbReference>
<evidence type="ECO:0000313" key="10">
    <source>
        <dbReference type="EMBL" id="MCL6423755.1"/>
    </source>
</evidence>
<reference evidence="10" key="1">
    <citation type="submission" date="2022-02" db="EMBL/GenBank/DDBJ databases">
        <authorList>
            <person name="Lee M."/>
            <person name="Kim S.-J."/>
            <person name="Jung M.-Y."/>
        </authorList>
    </citation>
    <scope>NUCLEOTIDE SEQUENCE</scope>
    <source>
        <strain evidence="10">JHP9</strain>
    </source>
</reference>
<evidence type="ECO:0000256" key="3">
    <source>
        <dbReference type="ARBA" id="ARBA00022679"/>
    </source>
</evidence>
<gene>
    <name evidence="10" type="ORF">Bequi_10210</name>
</gene>
<evidence type="ECO:0000313" key="11">
    <source>
        <dbReference type="Proteomes" id="UP001203761"/>
    </source>
</evidence>
<dbReference type="EMBL" id="JAKNCJ010000005">
    <property type="protein sequence ID" value="MCL6423755.1"/>
    <property type="molecule type" value="Genomic_DNA"/>
</dbReference>
<dbReference type="Gene3D" id="3.90.1150.10">
    <property type="entry name" value="Aspartate Aminotransferase, domain 1"/>
    <property type="match status" value="1"/>
</dbReference>
<evidence type="ECO:0000256" key="2">
    <source>
        <dbReference type="ARBA" id="ARBA00006490"/>
    </source>
</evidence>
<dbReference type="InterPro" id="IPR015422">
    <property type="entry name" value="PyrdxlP-dep_Trfase_small"/>
</dbReference>
<evidence type="ECO:0000259" key="9">
    <source>
        <dbReference type="Pfam" id="PF00266"/>
    </source>
</evidence>
<keyword evidence="11" id="KW-1185">Reference proteome</keyword>
<dbReference type="PIRSF" id="PIRSF005572">
    <property type="entry name" value="NifS"/>
    <property type="match status" value="1"/>
</dbReference>
<evidence type="ECO:0000256" key="7">
    <source>
        <dbReference type="ARBA" id="ARBA00023014"/>
    </source>
</evidence>
<dbReference type="InterPro" id="IPR015424">
    <property type="entry name" value="PyrdxlP-dep_Trfase"/>
</dbReference>
<keyword evidence="7" id="KW-0411">Iron-sulfur</keyword>
<proteinExistence type="inferred from homology"/>
<dbReference type="RefSeq" id="WP_249737836.1">
    <property type="nucleotide sequence ID" value="NZ_JAKNCJ010000005.1"/>
</dbReference>
<dbReference type="InterPro" id="IPR000192">
    <property type="entry name" value="Aminotrans_V_dom"/>
</dbReference>
<dbReference type="InterPro" id="IPR016454">
    <property type="entry name" value="Cysteine_dSase"/>
</dbReference>
<protein>
    <submittedName>
        <fullName evidence="10">Cysteine desulfurase</fullName>
    </submittedName>
</protein>
<sequence>MSAVSERAYLDHAATTALRPAALVAYVEAAGVLGNPAAQHSSGRRARGVLDDALEHMGELLGVPTSWLLLTSGGTEADNLAIRGAALAAQKRDPGRLAVAVAASDHPAVLESARALRPEGLEVREIPVGREGLVEQEALGAALSDGAVSLLSAALVNNETGAIQDLPALSRIAHEHGALVHTDAVQAAGHIALPRIGAGEESPDLMTLSGHKIGAPIGVGLLVAPPHIPLQPVLVGGGQQRAVRSGTLDAPHAAALAAALAAAIGEQEREAARLAALAAQLHAGIAHLDPRAVLTGEGAPRSPHIVHALFPGADQDSLLLLLDQEGIDASAGSACTAGVTQSSHVLAAMGVDEELARGALRFSLGWTSTAAQIDRVLAALPQALERARAVRGLRRRSP</sequence>
<dbReference type="Proteomes" id="UP001203761">
    <property type="component" value="Unassembled WGS sequence"/>
</dbReference>
<keyword evidence="5" id="KW-0663">Pyridoxal phosphate</keyword>
<evidence type="ECO:0000256" key="4">
    <source>
        <dbReference type="ARBA" id="ARBA00022723"/>
    </source>
</evidence>
<keyword evidence="3" id="KW-0808">Transferase</keyword>